<organism evidence="2 3">
    <name type="scientific">Digitaria exilis</name>
    <dbReference type="NCBI Taxonomy" id="1010633"/>
    <lineage>
        <taxon>Eukaryota</taxon>
        <taxon>Viridiplantae</taxon>
        <taxon>Streptophyta</taxon>
        <taxon>Embryophyta</taxon>
        <taxon>Tracheophyta</taxon>
        <taxon>Spermatophyta</taxon>
        <taxon>Magnoliopsida</taxon>
        <taxon>Liliopsida</taxon>
        <taxon>Poales</taxon>
        <taxon>Poaceae</taxon>
        <taxon>PACMAD clade</taxon>
        <taxon>Panicoideae</taxon>
        <taxon>Panicodae</taxon>
        <taxon>Paniceae</taxon>
        <taxon>Anthephorinae</taxon>
        <taxon>Digitaria</taxon>
    </lineage>
</organism>
<dbReference type="EMBL" id="JACEFO010001939">
    <property type="protein sequence ID" value="KAF8692500.1"/>
    <property type="molecule type" value="Genomic_DNA"/>
</dbReference>
<gene>
    <name evidence="2" type="ORF">HU200_039599</name>
</gene>
<dbReference type="Pfam" id="PF23622">
    <property type="entry name" value="LRR_At1g61320_AtMIF1"/>
    <property type="match status" value="1"/>
</dbReference>
<dbReference type="AlphaFoldDB" id="A0A835BAE9"/>
<dbReference type="Proteomes" id="UP000636709">
    <property type="component" value="Unassembled WGS sequence"/>
</dbReference>
<keyword evidence="3" id="KW-1185">Reference proteome</keyword>
<sequence>MPVRASRGLIRGFPRVGSREIRQDATAAVPQQTLRRLSLSRWRLHRIMGSGQGQALQLFISGCPQLVDITLEECPGVTTLTVASASLRRFAMVCCHNARHIRLESRALRSLRYKGGLPPVTGSSFIWIADHATVTALTIDICEGVHCKTPREITTVTELIARCTNLEFLHLSLRPAMAYNGSVFASSLRRLPRLRCLELKGSLHSEHSVRSVSVLLQNTPKLEELSLLPLRPDPPKNKARDLYDDLEDMYNERVSSDDDKKEVISCSGPVYVPHGVWTAPVRCFKHGLRRISLVGYRGRPFERMIARFLLSKAVALEELSVSLAPASYEHRVEIERELTSWRFNRRTRITFV</sequence>
<evidence type="ECO:0000313" key="3">
    <source>
        <dbReference type="Proteomes" id="UP000636709"/>
    </source>
</evidence>
<comment type="caution">
    <text evidence="2">The sequence shown here is derived from an EMBL/GenBank/DDBJ whole genome shotgun (WGS) entry which is preliminary data.</text>
</comment>
<dbReference type="PANTHER" id="PTHR31900:SF30">
    <property type="entry name" value="SUPERFAMILY PROTEIN, PUTATIVE-RELATED"/>
    <property type="match status" value="1"/>
</dbReference>
<name>A0A835BAE9_9POAL</name>
<dbReference type="InterPro" id="IPR050232">
    <property type="entry name" value="FBL13/AtMIF1-like"/>
</dbReference>
<dbReference type="InterPro" id="IPR032675">
    <property type="entry name" value="LRR_dom_sf"/>
</dbReference>
<protein>
    <recommendedName>
        <fullName evidence="1">At1g61320/AtMIF1 LRR domain-containing protein</fullName>
    </recommendedName>
</protein>
<dbReference type="InterPro" id="IPR055357">
    <property type="entry name" value="LRR_At1g61320_AtMIF1"/>
</dbReference>
<feature type="domain" description="At1g61320/AtMIF1 LRR" evidence="1">
    <location>
        <begin position="30"/>
        <end position="227"/>
    </location>
</feature>
<proteinExistence type="predicted"/>
<dbReference type="SUPFAM" id="SSF52047">
    <property type="entry name" value="RNI-like"/>
    <property type="match status" value="1"/>
</dbReference>
<dbReference type="Gene3D" id="3.80.10.10">
    <property type="entry name" value="Ribonuclease Inhibitor"/>
    <property type="match status" value="1"/>
</dbReference>
<reference evidence="2" key="1">
    <citation type="submission" date="2020-07" db="EMBL/GenBank/DDBJ databases">
        <title>Genome sequence and genetic diversity analysis of an under-domesticated orphan crop, white fonio (Digitaria exilis).</title>
        <authorList>
            <person name="Bennetzen J.L."/>
            <person name="Chen S."/>
            <person name="Ma X."/>
            <person name="Wang X."/>
            <person name="Yssel A.E.J."/>
            <person name="Chaluvadi S.R."/>
            <person name="Johnson M."/>
            <person name="Gangashetty P."/>
            <person name="Hamidou F."/>
            <person name="Sanogo M.D."/>
            <person name="Zwaenepoel A."/>
            <person name="Wallace J."/>
            <person name="Van De Peer Y."/>
            <person name="Van Deynze A."/>
        </authorList>
    </citation>
    <scope>NUCLEOTIDE SEQUENCE</scope>
    <source>
        <tissue evidence="2">Leaves</tissue>
    </source>
</reference>
<dbReference type="PANTHER" id="PTHR31900">
    <property type="entry name" value="F-BOX/RNI SUPERFAMILY PROTEIN-RELATED"/>
    <property type="match status" value="1"/>
</dbReference>
<evidence type="ECO:0000259" key="1">
    <source>
        <dbReference type="Pfam" id="PF23622"/>
    </source>
</evidence>
<dbReference type="OrthoDB" id="608606at2759"/>
<accession>A0A835BAE9</accession>
<evidence type="ECO:0000313" key="2">
    <source>
        <dbReference type="EMBL" id="KAF8692500.1"/>
    </source>
</evidence>